<accession>A0A8S5VFM3</accession>
<proteinExistence type="predicted"/>
<sequence length="29" mass="3129">MACGISTIMHCICSKKTTNETLTATICPR</sequence>
<name>A0A8S5VFM3_9CAUD</name>
<evidence type="ECO:0000313" key="1">
    <source>
        <dbReference type="EMBL" id="DAG05541.1"/>
    </source>
</evidence>
<organism evidence="1">
    <name type="scientific">Siphoviridae sp. ctNHj22</name>
    <dbReference type="NCBI Taxonomy" id="2825468"/>
    <lineage>
        <taxon>Viruses</taxon>
        <taxon>Duplodnaviria</taxon>
        <taxon>Heunggongvirae</taxon>
        <taxon>Uroviricota</taxon>
        <taxon>Caudoviricetes</taxon>
    </lineage>
</organism>
<dbReference type="EMBL" id="BK016261">
    <property type="protein sequence ID" value="DAG05541.1"/>
    <property type="molecule type" value="Genomic_DNA"/>
</dbReference>
<protein>
    <submittedName>
        <fullName evidence="1">Uncharacterized protein</fullName>
    </submittedName>
</protein>
<reference evidence="1" key="1">
    <citation type="journal article" date="2021" name="Proc. Natl. Acad. Sci. U.S.A.">
        <title>A Catalog of Tens of Thousands of Viruses from Human Metagenomes Reveals Hidden Associations with Chronic Diseases.</title>
        <authorList>
            <person name="Tisza M.J."/>
            <person name="Buck C.B."/>
        </authorList>
    </citation>
    <scope>NUCLEOTIDE SEQUENCE</scope>
    <source>
        <strain evidence="1">CtNHj22</strain>
    </source>
</reference>